<keyword evidence="3" id="KW-1185">Reference proteome</keyword>
<feature type="transmembrane region" description="Helical" evidence="1">
    <location>
        <begin position="46"/>
        <end position="64"/>
    </location>
</feature>
<evidence type="ECO:0000256" key="1">
    <source>
        <dbReference type="SAM" id="Phobius"/>
    </source>
</evidence>
<dbReference type="EMBL" id="JAGGLI010000032">
    <property type="protein sequence ID" value="MBP2028574.1"/>
    <property type="molecule type" value="Genomic_DNA"/>
</dbReference>
<dbReference type="RefSeq" id="WP_209661621.1">
    <property type="nucleotide sequence ID" value="NZ_JAGGLI010000032.1"/>
</dbReference>
<proteinExistence type="predicted"/>
<name>A0ABS4KLA8_9FIRM</name>
<feature type="transmembrane region" description="Helical" evidence="1">
    <location>
        <begin position="6"/>
        <end position="25"/>
    </location>
</feature>
<gene>
    <name evidence="2" type="ORF">J2Z35_002400</name>
</gene>
<feature type="transmembrane region" description="Helical" evidence="1">
    <location>
        <begin position="70"/>
        <end position="92"/>
    </location>
</feature>
<reference evidence="2 3" key="1">
    <citation type="submission" date="2021-03" db="EMBL/GenBank/DDBJ databases">
        <title>Genomic Encyclopedia of Type Strains, Phase IV (KMG-IV): sequencing the most valuable type-strain genomes for metagenomic binning, comparative biology and taxonomic classification.</title>
        <authorList>
            <person name="Goeker M."/>
        </authorList>
    </citation>
    <scope>NUCLEOTIDE SEQUENCE [LARGE SCALE GENOMIC DNA]</scope>
    <source>
        <strain evidence="2 3">DSM 27512</strain>
    </source>
</reference>
<keyword evidence="1" id="KW-0472">Membrane</keyword>
<evidence type="ECO:0000313" key="2">
    <source>
        <dbReference type="EMBL" id="MBP2028574.1"/>
    </source>
</evidence>
<accession>A0ABS4KLA8</accession>
<dbReference type="Proteomes" id="UP001314903">
    <property type="component" value="Unassembled WGS sequence"/>
</dbReference>
<comment type="caution">
    <text evidence="2">The sequence shown here is derived from an EMBL/GenBank/DDBJ whole genome shotgun (WGS) entry which is preliminary data.</text>
</comment>
<feature type="transmembrane region" description="Helical" evidence="1">
    <location>
        <begin position="104"/>
        <end position="125"/>
    </location>
</feature>
<keyword evidence="1" id="KW-1133">Transmembrane helix</keyword>
<keyword evidence="1" id="KW-0812">Transmembrane</keyword>
<evidence type="ECO:0000313" key="3">
    <source>
        <dbReference type="Proteomes" id="UP001314903"/>
    </source>
</evidence>
<sequence>MLFLIWVNVFLLALLISFPIMLELNKKVFKGKHKNINKLLKNERKAHPYVGIVVILIGAIHGYSMLGLNFILHTGSVLLMLLLINGILGFLYKRKRTKILRTSHRVIGYLIILAFLLHYFNPWFFS</sequence>
<organism evidence="2 3">
    <name type="scientific">Acetoanaerobium pronyense</name>
    <dbReference type="NCBI Taxonomy" id="1482736"/>
    <lineage>
        <taxon>Bacteria</taxon>
        <taxon>Bacillati</taxon>
        <taxon>Bacillota</taxon>
        <taxon>Clostridia</taxon>
        <taxon>Peptostreptococcales</taxon>
        <taxon>Filifactoraceae</taxon>
        <taxon>Acetoanaerobium</taxon>
    </lineage>
</organism>
<protein>
    <submittedName>
        <fullName evidence="2">UDP-N-acetylmuramyl pentapeptide phosphotransferase/UDP-N-acetylglucosamine-1-phosphate transferase</fullName>
    </submittedName>
</protein>